<dbReference type="InterPro" id="IPR036397">
    <property type="entry name" value="RNaseH_sf"/>
</dbReference>
<dbReference type="OrthoDB" id="5851822at2759"/>
<dbReference type="SUPFAM" id="SSF53098">
    <property type="entry name" value="Ribonuclease H-like"/>
    <property type="match status" value="1"/>
</dbReference>
<feature type="domain" description="Integrase catalytic" evidence="1">
    <location>
        <begin position="1"/>
        <end position="73"/>
    </location>
</feature>
<accession>A0A3P7PLL7</accession>
<name>A0A3P7PLL7_9BILA</name>
<evidence type="ECO:0000259" key="1">
    <source>
        <dbReference type="PROSITE" id="PS50994"/>
    </source>
</evidence>
<proteinExistence type="predicted"/>
<dbReference type="EMBL" id="UYRT01117666">
    <property type="protein sequence ID" value="VDN49858.1"/>
    <property type="molecule type" value="Genomic_DNA"/>
</dbReference>
<organism evidence="2 3">
    <name type="scientific">Gongylonema pulchrum</name>
    <dbReference type="NCBI Taxonomy" id="637853"/>
    <lineage>
        <taxon>Eukaryota</taxon>
        <taxon>Metazoa</taxon>
        <taxon>Ecdysozoa</taxon>
        <taxon>Nematoda</taxon>
        <taxon>Chromadorea</taxon>
        <taxon>Rhabditida</taxon>
        <taxon>Spirurina</taxon>
        <taxon>Spiruromorpha</taxon>
        <taxon>Spiruroidea</taxon>
        <taxon>Gongylonematidae</taxon>
        <taxon>Gongylonema</taxon>
    </lineage>
</organism>
<dbReference type="Proteomes" id="UP000271098">
    <property type="component" value="Unassembled WGS sequence"/>
</dbReference>
<protein>
    <recommendedName>
        <fullName evidence="1">Integrase catalytic domain-containing protein</fullName>
    </recommendedName>
</protein>
<keyword evidence="3" id="KW-1185">Reference proteome</keyword>
<dbReference type="GO" id="GO:0003676">
    <property type="term" value="F:nucleic acid binding"/>
    <property type="evidence" value="ECO:0007669"/>
    <property type="project" value="InterPro"/>
</dbReference>
<dbReference type="InterPro" id="IPR001584">
    <property type="entry name" value="Integrase_cat-core"/>
</dbReference>
<dbReference type="InterPro" id="IPR012337">
    <property type="entry name" value="RNaseH-like_sf"/>
</dbReference>
<dbReference type="Gene3D" id="3.30.420.10">
    <property type="entry name" value="Ribonuclease H-like superfamily/Ribonuclease H"/>
    <property type="match status" value="1"/>
</dbReference>
<sequence length="78" mass="8777">MLGTEHHPTVPYHHEASGQVERLVKVVIDTFAACVVNTKEEWADHLQLVAFLYNTSFNEATLRTPFLSTAEIQILLAI</sequence>
<evidence type="ECO:0000313" key="2">
    <source>
        <dbReference type="EMBL" id="VDN49858.1"/>
    </source>
</evidence>
<evidence type="ECO:0000313" key="3">
    <source>
        <dbReference type="Proteomes" id="UP000271098"/>
    </source>
</evidence>
<reference evidence="2 3" key="1">
    <citation type="submission" date="2018-11" db="EMBL/GenBank/DDBJ databases">
        <authorList>
            <consortium name="Pathogen Informatics"/>
        </authorList>
    </citation>
    <scope>NUCLEOTIDE SEQUENCE [LARGE SCALE GENOMIC DNA]</scope>
</reference>
<dbReference type="AlphaFoldDB" id="A0A3P7PLL7"/>
<gene>
    <name evidence="2" type="ORF">GPUH_LOCUS27042</name>
</gene>
<dbReference type="GO" id="GO:0015074">
    <property type="term" value="P:DNA integration"/>
    <property type="evidence" value="ECO:0007669"/>
    <property type="project" value="InterPro"/>
</dbReference>
<dbReference type="PROSITE" id="PS50994">
    <property type="entry name" value="INTEGRASE"/>
    <property type="match status" value="1"/>
</dbReference>